<feature type="transmembrane region" description="Helical" evidence="1">
    <location>
        <begin position="14"/>
        <end position="34"/>
    </location>
</feature>
<keyword evidence="1" id="KW-0812">Transmembrane</keyword>
<evidence type="ECO:0000313" key="2">
    <source>
        <dbReference type="EMBL" id="CAG6771196.1"/>
    </source>
</evidence>
<dbReference type="AlphaFoldDB" id="A0A8D9ATQ9"/>
<name>A0A8D9ATQ9_9HEMI</name>
<evidence type="ECO:0000256" key="1">
    <source>
        <dbReference type="SAM" id="Phobius"/>
    </source>
</evidence>
<reference evidence="2" key="1">
    <citation type="submission" date="2021-05" db="EMBL/GenBank/DDBJ databases">
        <authorList>
            <person name="Alioto T."/>
            <person name="Alioto T."/>
            <person name="Gomez Garrido J."/>
        </authorList>
    </citation>
    <scope>NUCLEOTIDE SEQUENCE</scope>
</reference>
<organism evidence="2">
    <name type="scientific">Cacopsylla melanoneura</name>
    <dbReference type="NCBI Taxonomy" id="428564"/>
    <lineage>
        <taxon>Eukaryota</taxon>
        <taxon>Metazoa</taxon>
        <taxon>Ecdysozoa</taxon>
        <taxon>Arthropoda</taxon>
        <taxon>Hexapoda</taxon>
        <taxon>Insecta</taxon>
        <taxon>Pterygota</taxon>
        <taxon>Neoptera</taxon>
        <taxon>Paraneoptera</taxon>
        <taxon>Hemiptera</taxon>
        <taxon>Sternorrhyncha</taxon>
        <taxon>Psylloidea</taxon>
        <taxon>Psyllidae</taxon>
        <taxon>Psyllinae</taxon>
        <taxon>Cacopsylla</taxon>
    </lineage>
</organism>
<protein>
    <submittedName>
        <fullName evidence="2">Uncharacterized protein</fullName>
    </submittedName>
</protein>
<proteinExistence type="predicted"/>
<sequence>MVFHTKVTKLHKRLHNFLICLGWSLQVFLNLLMLEEDMENYMRWKLMKGTPKRLKQDVLLHKFECQKSKRNRKKIRSNYKVDKFNKKDSNFDCWSDDLNPNYEEILDDSLAVEFKFNPDIPHLNKNNEEILDDSLKFNPDIGTTYHNMYQIYQVQHTHQQLQQLWQLSQKQKY</sequence>
<keyword evidence="1" id="KW-0472">Membrane</keyword>
<keyword evidence="1" id="KW-1133">Transmembrane helix</keyword>
<dbReference type="EMBL" id="HBUF01584037">
    <property type="protein sequence ID" value="CAG6771196.1"/>
    <property type="molecule type" value="Transcribed_RNA"/>
</dbReference>
<accession>A0A8D9ATQ9</accession>